<accession>A0A1S8TNB0</accession>
<keyword evidence="3" id="KW-0472">Membrane</keyword>
<sequence>MSVKTALDKYFKEMIQEYSKTKQGLPMRPKRSIADDAIYIGECDEEGWCRWKPIEKNEVDNFEKLEELFEIKFNEDIKEYYNSYWFLSLEGSIKKKNINLEPVIPGNELISFIKKVEGYKQAHNNELAYIPIGAEEERGYLIVMENSTGKIKIENHDKGAYKIMANNLEELISSIKPSVIDFD</sequence>
<gene>
    <name evidence="4" type="primary">syd</name>
    <name evidence="4" type="ORF">CLPUN_16330</name>
</gene>
<name>A0A1S8TNB0_9CLOT</name>
<dbReference type="OrthoDB" id="1957448at2"/>
<evidence type="ECO:0000313" key="5">
    <source>
        <dbReference type="Proteomes" id="UP000190890"/>
    </source>
</evidence>
<reference evidence="4 5" key="1">
    <citation type="submission" date="2016-05" db="EMBL/GenBank/DDBJ databases">
        <title>Microbial solvent formation.</title>
        <authorList>
            <person name="Poehlein A."/>
            <person name="Montoya Solano J.D."/>
            <person name="Flitsch S."/>
            <person name="Krabben P."/>
            <person name="Duerre P."/>
            <person name="Daniel R."/>
        </authorList>
    </citation>
    <scope>NUCLEOTIDE SEQUENCE [LARGE SCALE GENOMIC DNA]</scope>
    <source>
        <strain evidence="4 5">DSM 2619</strain>
    </source>
</reference>
<evidence type="ECO:0000256" key="1">
    <source>
        <dbReference type="ARBA" id="ARBA00022475"/>
    </source>
</evidence>
<evidence type="ECO:0000256" key="3">
    <source>
        <dbReference type="ARBA" id="ARBA00023136"/>
    </source>
</evidence>
<protein>
    <submittedName>
        <fullName evidence="4">Protein Syd</fullName>
    </submittedName>
</protein>
<dbReference type="InterPro" id="IPR009948">
    <property type="entry name" value="Syd"/>
</dbReference>
<dbReference type="AlphaFoldDB" id="A0A1S8TNB0"/>
<evidence type="ECO:0000256" key="2">
    <source>
        <dbReference type="ARBA" id="ARBA00022519"/>
    </source>
</evidence>
<keyword evidence="1" id="KW-1003">Cell membrane</keyword>
<keyword evidence="2" id="KW-0997">Cell inner membrane</keyword>
<organism evidence="4 5">
    <name type="scientific">Clostridium puniceum</name>
    <dbReference type="NCBI Taxonomy" id="29367"/>
    <lineage>
        <taxon>Bacteria</taxon>
        <taxon>Bacillati</taxon>
        <taxon>Bacillota</taxon>
        <taxon>Clostridia</taxon>
        <taxon>Eubacteriales</taxon>
        <taxon>Clostridiaceae</taxon>
        <taxon>Clostridium</taxon>
    </lineage>
</organism>
<dbReference type="CDD" id="cd16323">
    <property type="entry name" value="Syd"/>
    <property type="match status" value="1"/>
</dbReference>
<dbReference type="InterPro" id="IPR038228">
    <property type="entry name" value="Syd_sf"/>
</dbReference>
<comment type="caution">
    <text evidence="4">The sequence shown here is derived from an EMBL/GenBank/DDBJ whole genome shotgun (WGS) entry which is preliminary data.</text>
</comment>
<keyword evidence="5" id="KW-1185">Reference proteome</keyword>
<evidence type="ECO:0000313" key="4">
    <source>
        <dbReference type="EMBL" id="OOM79263.1"/>
    </source>
</evidence>
<dbReference type="GO" id="GO:0009898">
    <property type="term" value="C:cytoplasmic side of plasma membrane"/>
    <property type="evidence" value="ECO:0007669"/>
    <property type="project" value="InterPro"/>
</dbReference>
<dbReference type="Gene3D" id="3.40.1580.20">
    <property type="entry name" value="Syd protein"/>
    <property type="match status" value="1"/>
</dbReference>
<dbReference type="Pfam" id="PF07348">
    <property type="entry name" value="Syd"/>
    <property type="match status" value="1"/>
</dbReference>
<dbReference type="RefSeq" id="WP_077846807.1">
    <property type="nucleotide sequence ID" value="NZ_LZZM01000105.1"/>
</dbReference>
<dbReference type="EMBL" id="LZZM01000105">
    <property type="protein sequence ID" value="OOM79263.1"/>
    <property type="molecule type" value="Genomic_DNA"/>
</dbReference>
<proteinExistence type="predicted"/>
<dbReference type="Proteomes" id="UP000190890">
    <property type="component" value="Unassembled WGS sequence"/>
</dbReference>